<sequence length="489" mass="53463">MSQLKSTGKVAGWGLIAFTVLWLTTVIRLDHSAIAESNIQDSWQSLGVDALSNNLFSSLGVLHTQPPGLNLIYAFDLAITPNSHIALTILYFLFAAISIYVVSDVLLRFGLPRKWAGAAALLYALLPATVIYSLWPFTTTACAFFGATAIWGISYLRTHQLFGVVVTSISAFALVMTRASFTVPFLIAWLVVVALLVLRNAKQTRKAISLAIIGVFALSGIAIQFHYTSEFGIPTMSSWSGENLAKALTYSGARTVTPAAVERLKNDPCALQMLDAWQNGKLRTWDVKQFDSLSECAKLSTPALKGVASWDDPVKVNSRQDNFNYARRLVLSKQWSSIAIAVVRERPSQLFKMALSSGSGPRDSSLGVFLSPAEDYPGVTAIRDKNLVAQPLGLLSLLFAPAMVFLLMVAIAMATFGKAYRLRRNPVFWFATGLIGYQILVSVLFEYGENMRFQAEIAPLLVIVGFIGLWSPSSRQVSELDPSDVMNKA</sequence>
<evidence type="ECO:0000256" key="1">
    <source>
        <dbReference type="SAM" id="Phobius"/>
    </source>
</evidence>
<accession>A0A6J7HQS6</accession>
<feature type="transmembrane region" description="Helical" evidence="1">
    <location>
        <begin position="183"/>
        <end position="201"/>
    </location>
</feature>
<dbReference type="AlphaFoldDB" id="A0A6J7HQS6"/>
<feature type="transmembrane region" description="Helical" evidence="1">
    <location>
        <begin position="138"/>
        <end position="156"/>
    </location>
</feature>
<feature type="transmembrane region" description="Helical" evidence="1">
    <location>
        <begin position="85"/>
        <end position="103"/>
    </location>
</feature>
<protein>
    <submittedName>
        <fullName evidence="3">Unannotated protein</fullName>
    </submittedName>
</protein>
<keyword evidence="1" id="KW-0472">Membrane</keyword>
<proteinExistence type="predicted"/>
<feature type="transmembrane region" description="Helical" evidence="1">
    <location>
        <begin position="12"/>
        <end position="29"/>
    </location>
</feature>
<gene>
    <name evidence="2" type="ORF">UFOPK1908_01700</name>
    <name evidence="3" type="ORF">UFOPK3576_01527</name>
</gene>
<reference evidence="3" key="1">
    <citation type="submission" date="2020-05" db="EMBL/GenBank/DDBJ databases">
        <authorList>
            <person name="Chiriac C."/>
            <person name="Salcher M."/>
            <person name="Ghai R."/>
            <person name="Kavagutti S V."/>
        </authorList>
    </citation>
    <scope>NUCLEOTIDE SEQUENCE</scope>
</reference>
<feature type="transmembrane region" description="Helical" evidence="1">
    <location>
        <begin position="161"/>
        <end position="177"/>
    </location>
</feature>
<keyword evidence="1" id="KW-1133">Transmembrane helix</keyword>
<evidence type="ECO:0000313" key="3">
    <source>
        <dbReference type="EMBL" id="CAB4917949.1"/>
    </source>
</evidence>
<feature type="transmembrane region" description="Helical" evidence="1">
    <location>
        <begin position="208"/>
        <end position="227"/>
    </location>
</feature>
<feature type="transmembrane region" description="Helical" evidence="1">
    <location>
        <begin position="427"/>
        <end position="445"/>
    </location>
</feature>
<feature type="transmembrane region" description="Helical" evidence="1">
    <location>
        <begin position="392"/>
        <end position="415"/>
    </location>
</feature>
<organism evidence="3">
    <name type="scientific">freshwater metagenome</name>
    <dbReference type="NCBI Taxonomy" id="449393"/>
    <lineage>
        <taxon>unclassified sequences</taxon>
        <taxon>metagenomes</taxon>
        <taxon>ecological metagenomes</taxon>
    </lineage>
</organism>
<feature type="transmembrane region" description="Helical" evidence="1">
    <location>
        <begin position="451"/>
        <end position="470"/>
    </location>
</feature>
<evidence type="ECO:0000313" key="2">
    <source>
        <dbReference type="EMBL" id="CAB4635052.1"/>
    </source>
</evidence>
<dbReference type="EMBL" id="CAFBMO010000092">
    <property type="protein sequence ID" value="CAB4917949.1"/>
    <property type="molecule type" value="Genomic_DNA"/>
</dbReference>
<keyword evidence="1" id="KW-0812">Transmembrane</keyword>
<name>A0A6J7HQS6_9ZZZZ</name>
<dbReference type="EMBL" id="CAEZVB010000166">
    <property type="protein sequence ID" value="CAB4635052.1"/>
    <property type="molecule type" value="Genomic_DNA"/>
</dbReference>